<gene>
    <name evidence="2" type="ORF">B0T25DRAFT_188735</name>
</gene>
<dbReference type="AlphaFoldDB" id="A0AAJ0HHP2"/>
<evidence type="ECO:0000256" key="1">
    <source>
        <dbReference type="SAM" id="MobiDB-lite"/>
    </source>
</evidence>
<comment type="caution">
    <text evidence="2">The sequence shown here is derived from an EMBL/GenBank/DDBJ whole genome shotgun (WGS) entry which is preliminary data.</text>
</comment>
<accession>A0AAJ0HHP2</accession>
<feature type="region of interest" description="Disordered" evidence="1">
    <location>
        <begin position="52"/>
        <end position="97"/>
    </location>
</feature>
<feature type="compositionally biased region" description="Polar residues" evidence="1">
    <location>
        <begin position="403"/>
        <end position="413"/>
    </location>
</feature>
<feature type="compositionally biased region" description="Low complexity" evidence="1">
    <location>
        <begin position="425"/>
        <end position="439"/>
    </location>
</feature>
<feature type="region of interest" description="Disordered" evidence="1">
    <location>
        <begin position="370"/>
        <end position="481"/>
    </location>
</feature>
<feature type="compositionally biased region" description="Low complexity" evidence="1">
    <location>
        <begin position="392"/>
        <end position="401"/>
    </location>
</feature>
<dbReference type="Proteomes" id="UP001275084">
    <property type="component" value="Unassembled WGS sequence"/>
</dbReference>
<feature type="compositionally biased region" description="Polar residues" evidence="1">
    <location>
        <begin position="16"/>
        <end position="26"/>
    </location>
</feature>
<keyword evidence="3" id="KW-1185">Reference proteome</keyword>
<feature type="region of interest" description="Disordered" evidence="1">
    <location>
        <begin position="1"/>
        <end position="37"/>
    </location>
</feature>
<reference evidence="2" key="1">
    <citation type="journal article" date="2023" name="Mol. Phylogenet. Evol.">
        <title>Genome-scale phylogeny and comparative genomics of the fungal order Sordariales.</title>
        <authorList>
            <person name="Hensen N."/>
            <person name="Bonometti L."/>
            <person name="Westerberg I."/>
            <person name="Brannstrom I.O."/>
            <person name="Guillou S."/>
            <person name="Cros-Aarteil S."/>
            <person name="Calhoun S."/>
            <person name="Haridas S."/>
            <person name="Kuo A."/>
            <person name="Mondo S."/>
            <person name="Pangilinan J."/>
            <person name="Riley R."/>
            <person name="LaButti K."/>
            <person name="Andreopoulos B."/>
            <person name="Lipzen A."/>
            <person name="Chen C."/>
            <person name="Yan M."/>
            <person name="Daum C."/>
            <person name="Ng V."/>
            <person name="Clum A."/>
            <person name="Steindorff A."/>
            <person name="Ohm R.A."/>
            <person name="Martin F."/>
            <person name="Silar P."/>
            <person name="Natvig D.O."/>
            <person name="Lalanne C."/>
            <person name="Gautier V."/>
            <person name="Ament-Velasquez S.L."/>
            <person name="Kruys A."/>
            <person name="Hutchinson M.I."/>
            <person name="Powell A.J."/>
            <person name="Barry K."/>
            <person name="Miller A.N."/>
            <person name="Grigoriev I.V."/>
            <person name="Debuchy R."/>
            <person name="Gladieux P."/>
            <person name="Hiltunen Thoren M."/>
            <person name="Johannesson H."/>
        </authorList>
    </citation>
    <scope>NUCLEOTIDE SEQUENCE</scope>
    <source>
        <strain evidence="2">CBS 955.72</strain>
    </source>
</reference>
<feature type="region of interest" description="Disordered" evidence="1">
    <location>
        <begin position="143"/>
        <end position="174"/>
    </location>
</feature>
<sequence>MSFAPEFHVPGAYRFDNNTTRSSQPLSAGIFRPPVSPSASSYNLTGSLYSDVSMSNTNPANAHGTAKRKRMSTRESTPVEWNMNMDGANDAREDEKKTAAGRQIQYTLAGQINATPGAVPAGAENGILEDSVYSDVDYRRALGPKDLHDEGDSPSVQLDTSGLRLDKSDGQNPGKWSSLALHTIGDVMGKVWEFCKGGGFRGFHAGGGTGYDLQEPAASSQTGKPWCNEHDIPTLPNDDPQAEPPSDNNGVPGRFPQSDFMPFSPEYHNMSTPESTPRPAAKRRQVSGNNDELKRNWVLVDDKAEQEQRPRGFGAALSKAPSRPSTATGRRSGYYAHTSASSGRRINVPISRLGSGTPSAVQRGRTSLRISQTGSPSLPQREPASFAPPRSPVRTTPSRIPIPSQSAGPSQGHNPFAFPGSGAASLSRPSSRQSRLNSPVALPRTGPVNGAPSPSPTKSIGHHRNQSSASAAPTARRATLNGRVDVDDIQASPRLTAEAKQLAQKKLAAERDADMRVDAFNARLLRMIRQGKEALGTRVEVIEDDLGSGGPVGGWEDDD</sequence>
<name>A0AAJ0HHP2_9PEZI</name>
<organism evidence="2 3">
    <name type="scientific">Lasiosphaeria hispida</name>
    <dbReference type="NCBI Taxonomy" id="260671"/>
    <lineage>
        <taxon>Eukaryota</taxon>
        <taxon>Fungi</taxon>
        <taxon>Dikarya</taxon>
        <taxon>Ascomycota</taxon>
        <taxon>Pezizomycotina</taxon>
        <taxon>Sordariomycetes</taxon>
        <taxon>Sordariomycetidae</taxon>
        <taxon>Sordariales</taxon>
        <taxon>Lasiosphaeriaceae</taxon>
        <taxon>Lasiosphaeria</taxon>
    </lineage>
</organism>
<proteinExistence type="predicted"/>
<protein>
    <submittedName>
        <fullName evidence="2">Uncharacterized protein</fullName>
    </submittedName>
</protein>
<reference evidence="2" key="2">
    <citation type="submission" date="2023-06" db="EMBL/GenBank/DDBJ databases">
        <authorList>
            <consortium name="Lawrence Berkeley National Laboratory"/>
            <person name="Haridas S."/>
            <person name="Hensen N."/>
            <person name="Bonometti L."/>
            <person name="Westerberg I."/>
            <person name="Brannstrom I.O."/>
            <person name="Guillou S."/>
            <person name="Cros-Aarteil S."/>
            <person name="Calhoun S."/>
            <person name="Kuo A."/>
            <person name="Mondo S."/>
            <person name="Pangilinan J."/>
            <person name="Riley R."/>
            <person name="Labutti K."/>
            <person name="Andreopoulos B."/>
            <person name="Lipzen A."/>
            <person name="Chen C."/>
            <person name="Yanf M."/>
            <person name="Daum C."/>
            <person name="Ng V."/>
            <person name="Clum A."/>
            <person name="Steindorff A."/>
            <person name="Ohm R."/>
            <person name="Martin F."/>
            <person name="Silar P."/>
            <person name="Natvig D."/>
            <person name="Lalanne C."/>
            <person name="Gautier V."/>
            <person name="Ament-Velasquez S.L."/>
            <person name="Kruys A."/>
            <person name="Hutchinson M.I."/>
            <person name="Powell A.J."/>
            <person name="Barry K."/>
            <person name="Miller A.N."/>
            <person name="Grigoriev I.V."/>
            <person name="Debuchy R."/>
            <person name="Gladieux P."/>
            <person name="Thoren M.H."/>
            <person name="Johannesson H."/>
        </authorList>
    </citation>
    <scope>NUCLEOTIDE SEQUENCE</scope>
    <source>
        <strain evidence="2">CBS 955.72</strain>
    </source>
</reference>
<dbReference type="EMBL" id="JAUIQD010000004">
    <property type="protein sequence ID" value="KAK3352587.1"/>
    <property type="molecule type" value="Genomic_DNA"/>
</dbReference>
<evidence type="ECO:0000313" key="3">
    <source>
        <dbReference type="Proteomes" id="UP001275084"/>
    </source>
</evidence>
<feature type="compositionally biased region" description="Low complexity" evidence="1">
    <location>
        <begin position="467"/>
        <end position="479"/>
    </location>
</feature>
<evidence type="ECO:0000313" key="2">
    <source>
        <dbReference type="EMBL" id="KAK3352587.1"/>
    </source>
</evidence>
<feature type="region of interest" description="Disordered" evidence="1">
    <location>
        <begin position="213"/>
        <end position="342"/>
    </location>
</feature>
<feature type="compositionally biased region" description="Basic and acidic residues" evidence="1">
    <location>
        <begin position="291"/>
        <end position="310"/>
    </location>
</feature>